<evidence type="ECO:0000256" key="2">
    <source>
        <dbReference type="ARBA" id="ARBA00022475"/>
    </source>
</evidence>
<keyword evidence="2" id="KW-1003">Cell membrane</keyword>
<keyword evidence="4" id="KW-0812">Transmembrane</keyword>
<keyword evidence="5" id="KW-0552">Olfaction</keyword>
<accession>A0A8K0CCW0</accession>
<dbReference type="GO" id="GO:0005549">
    <property type="term" value="F:odorant binding"/>
    <property type="evidence" value="ECO:0007669"/>
    <property type="project" value="InterPro"/>
</dbReference>
<evidence type="ECO:0000256" key="4">
    <source>
        <dbReference type="ARBA" id="ARBA00022692"/>
    </source>
</evidence>
<dbReference type="InterPro" id="IPR004117">
    <property type="entry name" value="7tm6_olfct_rcpt"/>
</dbReference>
<sequence length="71" mass="8074">SLKISDACYMTEWIYCGPKVRKTLFLVMECTKRPVVLTAGKFVDLSLASLVNIFRGTVSYGTVLRQLYYSK</sequence>
<evidence type="ECO:0000256" key="9">
    <source>
        <dbReference type="ARBA" id="ARBA00023224"/>
    </source>
</evidence>
<dbReference type="PANTHER" id="PTHR21137">
    <property type="entry name" value="ODORANT RECEPTOR"/>
    <property type="match status" value="1"/>
</dbReference>
<evidence type="ECO:0000256" key="5">
    <source>
        <dbReference type="ARBA" id="ARBA00022725"/>
    </source>
</evidence>
<evidence type="ECO:0000313" key="10">
    <source>
        <dbReference type="EMBL" id="KAF2882941.1"/>
    </source>
</evidence>
<dbReference type="PANTHER" id="PTHR21137:SF35">
    <property type="entry name" value="ODORANT RECEPTOR 19A-RELATED"/>
    <property type="match status" value="1"/>
</dbReference>
<dbReference type="GO" id="GO:0007165">
    <property type="term" value="P:signal transduction"/>
    <property type="evidence" value="ECO:0007669"/>
    <property type="project" value="UniProtKB-KW"/>
</dbReference>
<reference evidence="10" key="1">
    <citation type="submission" date="2019-08" db="EMBL/GenBank/DDBJ databases">
        <title>The genome of the North American firefly Photinus pyralis.</title>
        <authorList>
            <consortium name="Photinus pyralis genome working group"/>
            <person name="Fallon T.R."/>
            <person name="Sander Lower S.E."/>
            <person name="Weng J.-K."/>
        </authorList>
    </citation>
    <scope>NUCLEOTIDE SEQUENCE</scope>
    <source>
        <strain evidence="10">TRF0915ILg1</strain>
        <tissue evidence="10">Whole body</tissue>
    </source>
</reference>
<dbReference type="GO" id="GO:0004984">
    <property type="term" value="F:olfactory receptor activity"/>
    <property type="evidence" value="ECO:0007669"/>
    <property type="project" value="InterPro"/>
</dbReference>
<protein>
    <submittedName>
        <fullName evidence="10">Uncharacterized protein</fullName>
    </submittedName>
</protein>
<keyword evidence="9" id="KW-0807">Transducer</keyword>
<dbReference type="OrthoDB" id="7540137at2759"/>
<feature type="non-terminal residue" evidence="10">
    <location>
        <position position="1"/>
    </location>
</feature>
<dbReference type="AlphaFoldDB" id="A0A8K0CCW0"/>
<evidence type="ECO:0000256" key="6">
    <source>
        <dbReference type="ARBA" id="ARBA00022989"/>
    </source>
</evidence>
<keyword evidence="3" id="KW-0716">Sensory transduction</keyword>
<evidence type="ECO:0000256" key="1">
    <source>
        <dbReference type="ARBA" id="ARBA00004651"/>
    </source>
</evidence>
<dbReference type="Proteomes" id="UP000801492">
    <property type="component" value="Unassembled WGS sequence"/>
</dbReference>
<evidence type="ECO:0000256" key="7">
    <source>
        <dbReference type="ARBA" id="ARBA00023136"/>
    </source>
</evidence>
<keyword evidence="11" id="KW-1185">Reference proteome</keyword>
<dbReference type="GO" id="GO:0005886">
    <property type="term" value="C:plasma membrane"/>
    <property type="evidence" value="ECO:0007669"/>
    <property type="project" value="UniProtKB-SubCell"/>
</dbReference>
<evidence type="ECO:0000256" key="3">
    <source>
        <dbReference type="ARBA" id="ARBA00022606"/>
    </source>
</evidence>
<evidence type="ECO:0000313" key="11">
    <source>
        <dbReference type="Proteomes" id="UP000801492"/>
    </source>
</evidence>
<name>A0A8K0CCW0_IGNLU</name>
<dbReference type="EMBL" id="VTPC01090579">
    <property type="protein sequence ID" value="KAF2882941.1"/>
    <property type="molecule type" value="Genomic_DNA"/>
</dbReference>
<comment type="subcellular location">
    <subcellularLocation>
        <location evidence="1">Cell membrane</location>
        <topology evidence="1">Multi-pass membrane protein</topology>
    </subcellularLocation>
</comment>
<keyword evidence="6" id="KW-1133">Transmembrane helix</keyword>
<organism evidence="10 11">
    <name type="scientific">Ignelater luminosus</name>
    <name type="common">Cucubano</name>
    <name type="synonym">Pyrophorus luminosus</name>
    <dbReference type="NCBI Taxonomy" id="2038154"/>
    <lineage>
        <taxon>Eukaryota</taxon>
        <taxon>Metazoa</taxon>
        <taxon>Ecdysozoa</taxon>
        <taxon>Arthropoda</taxon>
        <taxon>Hexapoda</taxon>
        <taxon>Insecta</taxon>
        <taxon>Pterygota</taxon>
        <taxon>Neoptera</taxon>
        <taxon>Endopterygota</taxon>
        <taxon>Coleoptera</taxon>
        <taxon>Polyphaga</taxon>
        <taxon>Elateriformia</taxon>
        <taxon>Elateroidea</taxon>
        <taxon>Elateridae</taxon>
        <taxon>Agrypninae</taxon>
        <taxon>Pyrophorini</taxon>
        <taxon>Ignelater</taxon>
    </lineage>
</organism>
<evidence type="ECO:0000256" key="8">
    <source>
        <dbReference type="ARBA" id="ARBA00023170"/>
    </source>
</evidence>
<dbReference type="Pfam" id="PF02949">
    <property type="entry name" value="7tm_6"/>
    <property type="match status" value="1"/>
</dbReference>
<keyword evidence="8" id="KW-0675">Receptor</keyword>
<keyword evidence="7" id="KW-0472">Membrane</keyword>
<comment type="caution">
    <text evidence="10">The sequence shown here is derived from an EMBL/GenBank/DDBJ whole genome shotgun (WGS) entry which is preliminary data.</text>
</comment>
<gene>
    <name evidence="10" type="ORF">ILUMI_23246</name>
</gene>
<proteinExistence type="predicted"/>